<evidence type="ECO:0000256" key="1">
    <source>
        <dbReference type="ARBA" id="ARBA00022485"/>
    </source>
</evidence>
<accession>A0ABY7NUR9</accession>
<evidence type="ECO:0000256" key="2">
    <source>
        <dbReference type="ARBA" id="ARBA00022723"/>
    </source>
</evidence>
<keyword evidence="1" id="KW-0004">4Fe-4S</keyword>
<keyword evidence="2" id="KW-0479">Metal-binding</keyword>
<dbReference type="InterPro" id="IPR017896">
    <property type="entry name" value="4Fe4S_Fe-S-bd"/>
</dbReference>
<reference evidence="7 8" key="1">
    <citation type="submission" date="2022-12" db="EMBL/GenBank/DDBJ databases">
        <title>Sphingomonas abieness sp. nov., an endophytic bacterium isolated from Abies koreana.</title>
        <authorList>
            <person name="Jiang L."/>
            <person name="Lee J."/>
        </authorList>
    </citation>
    <scope>NUCLEOTIDE SEQUENCE [LARGE SCALE GENOMIC DNA]</scope>
    <source>
        <strain evidence="8">PAMB 00755</strain>
    </source>
</reference>
<keyword evidence="4" id="KW-0408">Iron</keyword>
<dbReference type="SUPFAM" id="SSF54862">
    <property type="entry name" value="4Fe-4S ferredoxins"/>
    <property type="match status" value="1"/>
</dbReference>
<protein>
    <submittedName>
        <fullName evidence="7">4Fe-4S binding protein</fullName>
    </submittedName>
</protein>
<name>A0ABY7NUR9_9SPHN</name>
<dbReference type="InterPro" id="IPR010226">
    <property type="entry name" value="NADH_quinone_OxRdtase_chainI"/>
</dbReference>
<dbReference type="EMBL" id="CP115174">
    <property type="protein sequence ID" value="WBO24388.1"/>
    <property type="molecule type" value="Genomic_DNA"/>
</dbReference>
<keyword evidence="3" id="KW-0677">Repeat</keyword>
<evidence type="ECO:0000313" key="8">
    <source>
        <dbReference type="Proteomes" id="UP001210865"/>
    </source>
</evidence>
<evidence type="ECO:0000256" key="5">
    <source>
        <dbReference type="ARBA" id="ARBA00023014"/>
    </source>
</evidence>
<dbReference type="PANTHER" id="PTHR10849">
    <property type="entry name" value="NADH DEHYDROGENASE UBIQUINONE IRON-SULFUR PROTEIN 8, MITOCHONDRIAL"/>
    <property type="match status" value="1"/>
</dbReference>
<dbReference type="Pfam" id="PF14697">
    <property type="entry name" value="Fer4_21"/>
    <property type="match status" value="1"/>
</dbReference>
<organism evidence="7 8">
    <name type="scientific">Sphingomonas abietis</name>
    <dbReference type="NCBI Taxonomy" id="3012344"/>
    <lineage>
        <taxon>Bacteria</taxon>
        <taxon>Pseudomonadati</taxon>
        <taxon>Pseudomonadota</taxon>
        <taxon>Alphaproteobacteria</taxon>
        <taxon>Sphingomonadales</taxon>
        <taxon>Sphingomonadaceae</taxon>
        <taxon>Sphingomonas</taxon>
    </lineage>
</organism>
<evidence type="ECO:0000259" key="6">
    <source>
        <dbReference type="PROSITE" id="PS51379"/>
    </source>
</evidence>
<dbReference type="InterPro" id="IPR017900">
    <property type="entry name" value="4Fe4S_Fe_S_CS"/>
</dbReference>
<dbReference type="RefSeq" id="WP_270079014.1">
    <property type="nucleotide sequence ID" value="NZ_CP115174.1"/>
</dbReference>
<evidence type="ECO:0000256" key="4">
    <source>
        <dbReference type="ARBA" id="ARBA00023004"/>
    </source>
</evidence>
<evidence type="ECO:0000313" key="7">
    <source>
        <dbReference type="EMBL" id="WBO24388.1"/>
    </source>
</evidence>
<dbReference type="Gene3D" id="3.30.70.3270">
    <property type="match status" value="1"/>
</dbReference>
<keyword evidence="5" id="KW-0411">Iron-sulfur</keyword>
<dbReference type="Proteomes" id="UP001210865">
    <property type="component" value="Chromosome"/>
</dbReference>
<feature type="domain" description="4Fe-4S ferredoxin-type" evidence="6">
    <location>
        <begin position="33"/>
        <end position="62"/>
    </location>
</feature>
<evidence type="ECO:0000256" key="3">
    <source>
        <dbReference type="ARBA" id="ARBA00022737"/>
    </source>
</evidence>
<proteinExistence type="predicted"/>
<dbReference type="PROSITE" id="PS51379">
    <property type="entry name" value="4FE4S_FER_2"/>
    <property type="match status" value="2"/>
</dbReference>
<dbReference type="PROSITE" id="PS00198">
    <property type="entry name" value="4FE4S_FER_1"/>
    <property type="match status" value="1"/>
</dbReference>
<gene>
    <name evidence="7" type="ORF">PBT88_09940</name>
</gene>
<feature type="domain" description="4Fe-4S ferredoxin-type" evidence="6">
    <location>
        <begin position="66"/>
        <end position="95"/>
    </location>
</feature>
<keyword evidence="8" id="KW-1185">Reference proteome</keyword>
<sequence length="166" mass="18498">MNALKLLIQNLMKGPATDPYPFGEPTTPPRLRGRVAIDGEACVACKMCEHVCAGGAIKFVEDEENVHFVVWHNSCVTCGLCAFYCPTKAITVTDNWHGAHRQEDKYKQVDHATIPYSHCTSCGARFLKARDSLMQLAYKSVGAREEQLRDLCPDCRRAESVRKAIP</sequence>